<keyword evidence="3" id="KW-0328">Glycosyltransferase</keyword>
<feature type="transmembrane region" description="Helical" evidence="9">
    <location>
        <begin position="378"/>
        <end position="397"/>
    </location>
</feature>
<feature type="transmembrane region" description="Helical" evidence="9">
    <location>
        <begin position="190"/>
        <end position="211"/>
    </location>
</feature>
<evidence type="ECO:0000313" key="11">
    <source>
        <dbReference type="Proteomes" id="UP001248709"/>
    </source>
</evidence>
<feature type="transmembrane region" description="Helical" evidence="9">
    <location>
        <begin position="342"/>
        <end position="371"/>
    </location>
</feature>
<evidence type="ECO:0000256" key="1">
    <source>
        <dbReference type="ARBA" id="ARBA00004651"/>
    </source>
</evidence>
<keyword evidence="4" id="KW-0808">Transferase</keyword>
<reference evidence="10 11" key="1">
    <citation type="submission" date="2023-07" db="EMBL/GenBank/DDBJ databases">
        <title>Genomic Encyclopedia of Type Strains, Phase IV (KMG-IV): sequencing the most valuable type-strain genomes for metagenomic binning, comparative biology and taxonomic classification.</title>
        <authorList>
            <person name="Goeker M."/>
        </authorList>
    </citation>
    <scope>NUCLEOTIDE SEQUENCE [LARGE SCALE GENOMIC DNA]</scope>
    <source>
        <strain evidence="10 11">T98</strain>
    </source>
</reference>
<keyword evidence="5 9" id="KW-0812">Transmembrane</keyword>
<keyword evidence="2" id="KW-1003">Cell membrane</keyword>
<proteinExistence type="predicted"/>
<feature type="transmembrane region" description="Helical" evidence="9">
    <location>
        <begin position="299"/>
        <end position="322"/>
    </location>
</feature>
<evidence type="ECO:0000256" key="9">
    <source>
        <dbReference type="SAM" id="Phobius"/>
    </source>
</evidence>
<comment type="caution">
    <text evidence="10">The sequence shown here is derived from an EMBL/GenBank/DDBJ whole genome shotgun (WGS) entry which is preliminary data.</text>
</comment>
<feature type="compositionally biased region" description="Gly residues" evidence="8">
    <location>
        <begin position="55"/>
        <end position="65"/>
    </location>
</feature>
<evidence type="ECO:0000313" key="10">
    <source>
        <dbReference type="EMBL" id="MDT3425444.1"/>
    </source>
</evidence>
<feature type="transmembrane region" description="Helical" evidence="9">
    <location>
        <begin position="545"/>
        <end position="565"/>
    </location>
</feature>
<feature type="region of interest" description="Disordered" evidence="8">
    <location>
        <begin position="52"/>
        <end position="137"/>
    </location>
</feature>
<accession>A0ABU3H3P8</accession>
<dbReference type="InterPro" id="IPR050297">
    <property type="entry name" value="LipidA_mod_glycosyltrf_83"/>
</dbReference>
<evidence type="ECO:0000256" key="8">
    <source>
        <dbReference type="SAM" id="MobiDB-lite"/>
    </source>
</evidence>
<dbReference type="PANTHER" id="PTHR33908:SF11">
    <property type="entry name" value="MEMBRANE PROTEIN"/>
    <property type="match status" value="1"/>
</dbReference>
<sequence length="589" mass="62397">MSLIKNHKWLAALTLALLISLGLCVYSLAQVSDGAAGSGAFTRQSGGAGAYFRGGESGELPGGRSGAQDGSTRGWQGTAGGGSGAVSGAGRESAADGVDSLSAASGSRYSSGEGQDGAGQSMAPGSSQNMAGSGAGFTRPSGMNGGAGFGSDGQYGIALAVYAALFAGLLGAAFHSASTGRLHVNESRRGLVIGLLLAAGLCLKLAAAPWISGYRGDIRFFTTWAQTAADGLGAFYENSSSDYPPLYMYILYATGKIVALPQVQPFFLTLIKLPSILADAVTAFLLYKAASRYLRFETAFLIAGFYMFNPAVLINATFWGQVDSFFTMIVVVSIFAMTRQKLGWAAFFLTLSILMKPQGIIYAPVLLFALLRTGKPGPWLKAAAIATVTTVIVALPFSPGTSPLWLYQLYSGTVNEYPYASVNAFNLFGLLGANYENSASPLLFLSYHVWGLIFIIAATLLSGWLYLRSRSAAFASLSALLLISGVFTFSSSMHERYLFPAAALALLAYTRFQDKRLLWLAFGLSATIFLNTYAVYYGYTSRDGHIGFLLFFSALLNIALCILLIKVMLDASRRRGAPNVEPALLPERL</sequence>
<feature type="compositionally biased region" description="Gly residues" evidence="8">
    <location>
        <begin position="77"/>
        <end position="87"/>
    </location>
</feature>
<feature type="transmembrane region" description="Helical" evidence="9">
    <location>
        <begin position="472"/>
        <end position="489"/>
    </location>
</feature>
<evidence type="ECO:0000256" key="2">
    <source>
        <dbReference type="ARBA" id="ARBA00022475"/>
    </source>
</evidence>
<feature type="transmembrane region" description="Helical" evidence="9">
    <location>
        <begin position="155"/>
        <end position="178"/>
    </location>
</feature>
<dbReference type="EMBL" id="JAUSUY010000003">
    <property type="protein sequence ID" value="MDT3425444.1"/>
    <property type="molecule type" value="Genomic_DNA"/>
</dbReference>
<name>A0ABU3H3P8_9BACL</name>
<keyword evidence="6 9" id="KW-1133">Transmembrane helix</keyword>
<feature type="compositionally biased region" description="Low complexity" evidence="8">
    <location>
        <begin position="100"/>
        <end position="112"/>
    </location>
</feature>
<evidence type="ECO:0000256" key="5">
    <source>
        <dbReference type="ARBA" id="ARBA00022692"/>
    </source>
</evidence>
<evidence type="ECO:0000256" key="7">
    <source>
        <dbReference type="ARBA" id="ARBA00023136"/>
    </source>
</evidence>
<evidence type="ECO:0000256" key="3">
    <source>
        <dbReference type="ARBA" id="ARBA00022676"/>
    </source>
</evidence>
<feature type="transmembrane region" description="Helical" evidence="9">
    <location>
        <begin position="266"/>
        <end position="287"/>
    </location>
</feature>
<dbReference type="RefSeq" id="WP_025700737.1">
    <property type="nucleotide sequence ID" value="NZ_JAUSUY010000003.1"/>
</dbReference>
<gene>
    <name evidence="10" type="ORF">J2Z22_000960</name>
</gene>
<keyword evidence="11" id="KW-1185">Reference proteome</keyword>
<evidence type="ECO:0000256" key="4">
    <source>
        <dbReference type="ARBA" id="ARBA00022679"/>
    </source>
</evidence>
<keyword evidence="7 9" id="KW-0472">Membrane</keyword>
<dbReference type="Proteomes" id="UP001248709">
    <property type="component" value="Unassembled WGS sequence"/>
</dbReference>
<protein>
    <submittedName>
        <fullName evidence="10">Gpi18-like mannosyltransferase</fullName>
    </submittedName>
</protein>
<feature type="transmembrane region" description="Helical" evidence="9">
    <location>
        <begin position="517"/>
        <end position="539"/>
    </location>
</feature>
<comment type="subcellular location">
    <subcellularLocation>
        <location evidence="1">Cell membrane</location>
        <topology evidence="1">Multi-pass membrane protein</topology>
    </subcellularLocation>
</comment>
<feature type="transmembrane region" description="Helical" evidence="9">
    <location>
        <begin position="442"/>
        <end position="466"/>
    </location>
</feature>
<organism evidence="10 11">
    <name type="scientific">Paenibacillus forsythiae</name>
    <dbReference type="NCBI Taxonomy" id="365616"/>
    <lineage>
        <taxon>Bacteria</taxon>
        <taxon>Bacillati</taxon>
        <taxon>Bacillota</taxon>
        <taxon>Bacilli</taxon>
        <taxon>Bacillales</taxon>
        <taxon>Paenibacillaceae</taxon>
        <taxon>Paenibacillus</taxon>
    </lineage>
</organism>
<dbReference type="PANTHER" id="PTHR33908">
    <property type="entry name" value="MANNOSYLTRANSFERASE YKCB-RELATED"/>
    <property type="match status" value="1"/>
</dbReference>
<evidence type="ECO:0000256" key="6">
    <source>
        <dbReference type="ARBA" id="ARBA00022989"/>
    </source>
</evidence>